<dbReference type="EMBL" id="KN823116">
    <property type="protein sequence ID" value="KIO22169.1"/>
    <property type="molecule type" value="Genomic_DNA"/>
</dbReference>
<evidence type="ECO:0000313" key="3">
    <source>
        <dbReference type="Proteomes" id="UP000054248"/>
    </source>
</evidence>
<dbReference type="Proteomes" id="UP000054248">
    <property type="component" value="Unassembled WGS sequence"/>
</dbReference>
<feature type="region of interest" description="Disordered" evidence="1">
    <location>
        <begin position="116"/>
        <end position="139"/>
    </location>
</feature>
<dbReference type="HOGENOM" id="CLU_1518958_0_0_1"/>
<dbReference type="AlphaFoldDB" id="A0A0C3QCA9"/>
<reference evidence="2 3" key="1">
    <citation type="submission" date="2014-04" db="EMBL/GenBank/DDBJ databases">
        <authorList>
            <consortium name="DOE Joint Genome Institute"/>
            <person name="Kuo A."/>
            <person name="Girlanda M."/>
            <person name="Perotto S."/>
            <person name="Kohler A."/>
            <person name="Nagy L.G."/>
            <person name="Floudas D."/>
            <person name="Copeland A."/>
            <person name="Barry K.W."/>
            <person name="Cichocki N."/>
            <person name="Veneault-Fourrey C."/>
            <person name="LaButti K."/>
            <person name="Lindquist E.A."/>
            <person name="Lipzen A."/>
            <person name="Lundell T."/>
            <person name="Morin E."/>
            <person name="Murat C."/>
            <person name="Sun H."/>
            <person name="Tunlid A."/>
            <person name="Henrissat B."/>
            <person name="Grigoriev I.V."/>
            <person name="Hibbett D.S."/>
            <person name="Martin F."/>
            <person name="Nordberg H.P."/>
            <person name="Cantor M.N."/>
            <person name="Hua S.X."/>
        </authorList>
    </citation>
    <scope>NUCLEOTIDE SEQUENCE [LARGE SCALE GENOMIC DNA]</scope>
    <source>
        <strain evidence="2 3">MUT 4182</strain>
    </source>
</reference>
<feature type="compositionally biased region" description="Low complexity" evidence="1">
    <location>
        <begin position="81"/>
        <end position="91"/>
    </location>
</feature>
<gene>
    <name evidence="2" type="ORF">M407DRAFT_28257</name>
</gene>
<feature type="compositionally biased region" description="Basic residues" evidence="1">
    <location>
        <begin position="18"/>
        <end position="29"/>
    </location>
</feature>
<proteinExistence type="predicted"/>
<evidence type="ECO:0000256" key="1">
    <source>
        <dbReference type="SAM" id="MobiDB-lite"/>
    </source>
</evidence>
<keyword evidence="3" id="KW-1185">Reference proteome</keyword>
<evidence type="ECO:0000313" key="2">
    <source>
        <dbReference type="EMBL" id="KIO22169.1"/>
    </source>
</evidence>
<feature type="region of interest" description="Disordered" evidence="1">
    <location>
        <begin position="1"/>
        <end position="41"/>
    </location>
</feature>
<organism evidence="2 3">
    <name type="scientific">Tulasnella calospora MUT 4182</name>
    <dbReference type="NCBI Taxonomy" id="1051891"/>
    <lineage>
        <taxon>Eukaryota</taxon>
        <taxon>Fungi</taxon>
        <taxon>Dikarya</taxon>
        <taxon>Basidiomycota</taxon>
        <taxon>Agaricomycotina</taxon>
        <taxon>Agaricomycetes</taxon>
        <taxon>Cantharellales</taxon>
        <taxon>Tulasnellaceae</taxon>
        <taxon>Tulasnella</taxon>
    </lineage>
</organism>
<sequence>MSSKALDFNMLSNLSNDRHHHPHPFRQGRIRPNPSSPPLANLITPSAVRLLEQTTPPPVPVRSSQTWRDPPIAPLRSEYPTSRTSATITRTRSVKAELGPTPDLPLRRALLPLQPPAFSNERHHPCRPRSSKAKLAPTSDLPLRRASLHLQTSRANATTALSCSVKAKLDPTSDLPY</sequence>
<protein>
    <submittedName>
        <fullName evidence="2">Uncharacterized protein</fullName>
    </submittedName>
</protein>
<reference evidence="3" key="2">
    <citation type="submission" date="2015-01" db="EMBL/GenBank/DDBJ databases">
        <title>Evolutionary Origins and Diversification of the Mycorrhizal Mutualists.</title>
        <authorList>
            <consortium name="DOE Joint Genome Institute"/>
            <consortium name="Mycorrhizal Genomics Consortium"/>
            <person name="Kohler A."/>
            <person name="Kuo A."/>
            <person name="Nagy L.G."/>
            <person name="Floudas D."/>
            <person name="Copeland A."/>
            <person name="Barry K.W."/>
            <person name="Cichocki N."/>
            <person name="Veneault-Fourrey C."/>
            <person name="LaButti K."/>
            <person name="Lindquist E.A."/>
            <person name="Lipzen A."/>
            <person name="Lundell T."/>
            <person name="Morin E."/>
            <person name="Murat C."/>
            <person name="Riley R."/>
            <person name="Ohm R."/>
            <person name="Sun H."/>
            <person name="Tunlid A."/>
            <person name="Henrissat B."/>
            <person name="Grigoriev I.V."/>
            <person name="Hibbett D.S."/>
            <person name="Martin F."/>
        </authorList>
    </citation>
    <scope>NUCLEOTIDE SEQUENCE [LARGE SCALE GENOMIC DNA]</scope>
    <source>
        <strain evidence="3">MUT 4182</strain>
    </source>
</reference>
<name>A0A0C3QCA9_9AGAM</name>
<accession>A0A0C3QCA9</accession>
<feature type="region of interest" description="Disordered" evidence="1">
    <location>
        <begin position="55"/>
        <end position="92"/>
    </location>
</feature>